<dbReference type="AlphaFoldDB" id="A0AA88J3F5"/>
<reference evidence="2" key="1">
    <citation type="submission" date="2023-07" db="EMBL/GenBank/DDBJ databases">
        <title>draft genome sequence of fig (Ficus carica).</title>
        <authorList>
            <person name="Takahashi T."/>
            <person name="Nishimura K."/>
        </authorList>
    </citation>
    <scope>NUCLEOTIDE SEQUENCE</scope>
</reference>
<evidence type="ECO:0000313" key="2">
    <source>
        <dbReference type="EMBL" id="GMN61115.1"/>
    </source>
</evidence>
<accession>A0AA88J3F5</accession>
<protein>
    <submittedName>
        <fullName evidence="2">Uncharacterized protein</fullName>
    </submittedName>
</protein>
<evidence type="ECO:0000313" key="3">
    <source>
        <dbReference type="Proteomes" id="UP001187192"/>
    </source>
</evidence>
<dbReference type="Proteomes" id="UP001187192">
    <property type="component" value="Unassembled WGS sequence"/>
</dbReference>
<gene>
    <name evidence="2" type="ORF">TIFTF001_030210</name>
</gene>
<evidence type="ECO:0000256" key="1">
    <source>
        <dbReference type="SAM" id="MobiDB-lite"/>
    </source>
</evidence>
<dbReference type="EMBL" id="BTGU01000107">
    <property type="protein sequence ID" value="GMN61115.1"/>
    <property type="molecule type" value="Genomic_DNA"/>
</dbReference>
<feature type="region of interest" description="Disordered" evidence="1">
    <location>
        <begin position="132"/>
        <end position="162"/>
    </location>
</feature>
<organism evidence="2 3">
    <name type="scientific">Ficus carica</name>
    <name type="common">Common fig</name>
    <dbReference type="NCBI Taxonomy" id="3494"/>
    <lineage>
        <taxon>Eukaryota</taxon>
        <taxon>Viridiplantae</taxon>
        <taxon>Streptophyta</taxon>
        <taxon>Embryophyta</taxon>
        <taxon>Tracheophyta</taxon>
        <taxon>Spermatophyta</taxon>
        <taxon>Magnoliopsida</taxon>
        <taxon>eudicotyledons</taxon>
        <taxon>Gunneridae</taxon>
        <taxon>Pentapetalae</taxon>
        <taxon>rosids</taxon>
        <taxon>fabids</taxon>
        <taxon>Rosales</taxon>
        <taxon>Moraceae</taxon>
        <taxon>Ficeae</taxon>
        <taxon>Ficus</taxon>
    </lineage>
</organism>
<keyword evidence="3" id="KW-1185">Reference proteome</keyword>
<feature type="compositionally biased region" description="Low complexity" evidence="1">
    <location>
        <begin position="138"/>
        <end position="150"/>
    </location>
</feature>
<sequence length="170" mass="18296">MFLMRVGGRGFRLEERLMTITGLIGMGLMKEEIQWVVTGDLDGIEELGIRKMIVCVTPRPTYSHCCGSIPAHAILAASPSCSLHVRQLRSVTPAASPSTRIRCQPRPVIPAPDHSKPARILGRILSQARVTFGPCPQSSPRRSGASSSPGHPVTPDGLPRVSTRLTSLIA</sequence>
<name>A0AA88J3F5_FICCA</name>
<comment type="caution">
    <text evidence="2">The sequence shown here is derived from an EMBL/GenBank/DDBJ whole genome shotgun (WGS) entry which is preliminary data.</text>
</comment>
<proteinExistence type="predicted"/>